<evidence type="ECO:0000313" key="2">
    <source>
        <dbReference type="Proteomes" id="UP001500665"/>
    </source>
</evidence>
<gene>
    <name evidence="1" type="ORF">GCM10009550_42200</name>
</gene>
<evidence type="ECO:0000313" key="1">
    <source>
        <dbReference type="EMBL" id="GAA0956318.1"/>
    </source>
</evidence>
<comment type="caution">
    <text evidence="1">The sequence shown here is derived from an EMBL/GenBank/DDBJ whole genome shotgun (WGS) entry which is preliminary data.</text>
</comment>
<proteinExistence type="predicted"/>
<protein>
    <recommendedName>
        <fullName evidence="3">Homeodomain-containing protein</fullName>
    </recommendedName>
</protein>
<keyword evidence="2" id="KW-1185">Reference proteome</keyword>
<evidence type="ECO:0008006" key="3">
    <source>
        <dbReference type="Google" id="ProtNLM"/>
    </source>
</evidence>
<name>A0ABP4BZF7_9ACTN</name>
<dbReference type="PANTHER" id="PTHR10948:SF23">
    <property type="entry name" value="TRANSPOSASE INSI FOR INSERTION SEQUENCE ELEMENT IS30A-RELATED"/>
    <property type="match status" value="1"/>
</dbReference>
<dbReference type="InterPro" id="IPR051917">
    <property type="entry name" value="Transposase-Integrase"/>
</dbReference>
<dbReference type="NCBIfam" id="NF033563">
    <property type="entry name" value="transpos_IS30"/>
    <property type="match status" value="1"/>
</dbReference>
<dbReference type="PANTHER" id="PTHR10948">
    <property type="entry name" value="TRANSPOSASE"/>
    <property type="match status" value="1"/>
</dbReference>
<dbReference type="InterPro" id="IPR053392">
    <property type="entry name" value="Transposase_IS30-like"/>
</dbReference>
<organism evidence="1 2">
    <name type="scientific">Actinocorallia libanotica</name>
    <dbReference type="NCBI Taxonomy" id="46162"/>
    <lineage>
        <taxon>Bacteria</taxon>
        <taxon>Bacillati</taxon>
        <taxon>Actinomycetota</taxon>
        <taxon>Actinomycetes</taxon>
        <taxon>Streptosporangiales</taxon>
        <taxon>Thermomonosporaceae</taxon>
        <taxon>Actinocorallia</taxon>
    </lineage>
</organism>
<dbReference type="Proteomes" id="UP001500665">
    <property type="component" value="Unassembled WGS sequence"/>
</dbReference>
<reference evidence="2" key="1">
    <citation type="journal article" date="2019" name="Int. J. Syst. Evol. Microbiol.">
        <title>The Global Catalogue of Microorganisms (GCM) 10K type strain sequencing project: providing services to taxonomists for standard genome sequencing and annotation.</title>
        <authorList>
            <consortium name="The Broad Institute Genomics Platform"/>
            <consortium name="The Broad Institute Genome Sequencing Center for Infectious Disease"/>
            <person name="Wu L."/>
            <person name="Ma J."/>
        </authorList>
    </citation>
    <scope>NUCLEOTIDE SEQUENCE [LARGE SCALE GENOMIC DNA]</scope>
    <source>
        <strain evidence="2">JCM 10696</strain>
    </source>
</reference>
<sequence>MSREIGWHGGGARYRASRVERAAKMCRRKLKIRKLDDDPCLLLVAVELLKQGWSPQQIAGRLPIDHPGEEAVRVSHETVYRWIYALRSGRTRRKPAHGRTPEAPRIARMRWIEERPADAVDRQAPGHWEGDLIIGNDGKSAVGTLVERVSRFVVLVPLARP</sequence>
<accession>A0ABP4BZF7</accession>
<dbReference type="EMBL" id="BAAAHH010000017">
    <property type="protein sequence ID" value="GAA0956318.1"/>
    <property type="molecule type" value="Genomic_DNA"/>
</dbReference>